<accession>A0A975FZU2</accession>
<dbReference type="Proteomes" id="UP000676409">
    <property type="component" value="Chromosome"/>
</dbReference>
<keyword evidence="4" id="KW-0804">Transcription</keyword>
<evidence type="ECO:0000313" key="7">
    <source>
        <dbReference type="EMBL" id="QUD87371.1"/>
    </source>
</evidence>
<dbReference type="InterPro" id="IPR011006">
    <property type="entry name" value="CheY-like_superfamily"/>
</dbReference>
<keyword evidence="2" id="KW-0805">Transcription regulation</keyword>
<keyword evidence="3" id="KW-0238">DNA-binding</keyword>
<organism evidence="7 8">
    <name type="scientific">Phenylobacterium montanum</name>
    <dbReference type="NCBI Taxonomy" id="2823693"/>
    <lineage>
        <taxon>Bacteria</taxon>
        <taxon>Pseudomonadati</taxon>
        <taxon>Pseudomonadota</taxon>
        <taxon>Alphaproteobacteria</taxon>
        <taxon>Caulobacterales</taxon>
        <taxon>Caulobacteraceae</taxon>
        <taxon>Phenylobacterium</taxon>
    </lineage>
</organism>
<dbReference type="GO" id="GO:0000976">
    <property type="term" value="F:transcription cis-regulatory region binding"/>
    <property type="evidence" value="ECO:0007669"/>
    <property type="project" value="TreeGrafter"/>
</dbReference>
<dbReference type="Pfam" id="PF00072">
    <property type="entry name" value="Response_reg"/>
    <property type="match status" value="1"/>
</dbReference>
<dbReference type="InterPro" id="IPR001789">
    <property type="entry name" value="Sig_transdc_resp-reg_receiver"/>
</dbReference>
<gene>
    <name evidence="7" type="ORF">KCG34_20315</name>
</gene>
<dbReference type="GO" id="GO:0005829">
    <property type="term" value="C:cytosol"/>
    <property type="evidence" value="ECO:0007669"/>
    <property type="project" value="TreeGrafter"/>
</dbReference>
<evidence type="ECO:0000256" key="3">
    <source>
        <dbReference type="ARBA" id="ARBA00023125"/>
    </source>
</evidence>
<sequence>MSLKEATAPSVLLIEDDELVGELISLNLTRAGYEVTWARDGASGLKRLKESVPDLILLDLGLPRVDGFAVLTDIRRRRASNQLVFAHMPIIVMTARHTVDDVKRAVSLGAADYLAKPFEIPALLGRMAKHLGSRAPAAPGDGYKEI</sequence>
<dbReference type="SUPFAM" id="SSF52172">
    <property type="entry name" value="CheY-like"/>
    <property type="match status" value="1"/>
</dbReference>
<evidence type="ECO:0000256" key="2">
    <source>
        <dbReference type="ARBA" id="ARBA00023015"/>
    </source>
</evidence>
<evidence type="ECO:0000313" key="8">
    <source>
        <dbReference type="Proteomes" id="UP000676409"/>
    </source>
</evidence>
<dbReference type="CDD" id="cd17574">
    <property type="entry name" value="REC_OmpR"/>
    <property type="match status" value="1"/>
</dbReference>
<dbReference type="EMBL" id="CP073078">
    <property type="protein sequence ID" value="QUD87371.1"/>
    <property type="molecule type" value="Genomic_DNA"/>
</dbReference>
<keyword evidence="8" id="KW-1185">Reference proteome</keyword>
<dbReference type="GO" id="GO:0006355">
    <property type="term" value="P:regulation of DNA-templated transcription"/>
    <property type="evidence" value="ECO:0007669"/>
    <property type="project" value="TreeGrafter"/>
</dbReference>
<dbReference type="PROSITE" id="PS50110">
    <property type="entry name" value="RESPONSE_REGULATORY"/>
    <property type="match status" value="1"/>
</dbReference>
<evidence type="ECO:0000259" key="6">
    <source>
        <dbReference type="PROSITE" id="PS50110"/>
    </source>
</evidence>
<dbReference type="AlphaFoldDB" id="A0A975FZU2"/>
<evidence type="ECO:0000256" key="5">
    <source>
        <dbReference type="PROSITE-ProRule" id="PRU00169"/>
    </source>
</evidence>
<protein>
    <submittedName>
        <fullName evidence="7">Response regulator</fullName>
    </submittedName>
</protein>
<dbReference type="SMART" id="SM00448">
    <property type="entry name" value="REC"/>
    <property type="match status" value="1"/>
</dbReference>
<dbReference type="PANTHER" id="PTHR48111">
    <property type="entry name" value="REGULATOR OF RPOS"/>
    <property type="match status" value="1"/>
</dbReference>
<evidence type="ECO:0000256" key="4">
    <source>
        <dbReference type="ARBA" id="ARBA00023163"/>
    </source>
</evidence>
<dbReference type="GO" id="GO:0000156">
    <property type="term" value="F:phosphorelay response regulator activity"/>
    <property type="evidence" value="ECO:0007669"/>
    <property type="project" value="TreeGrafter"/>
</dbReference>
<dbReference type="RefSeq" id="WP_211937423.1">
    <property type="nucleotide sequence ID" value="NZ_CP073078.1"/>
</dbReference>
<dbReference type="GO" id="GO:0032993">
    <property type="term" value="C:protein-DNA complex"/>
    <property type="evidence" value="ECO:0007669"/>
    <property type="project" value="TreeGrafter"/>
</dbReference>
<reference evidence="7" key="1">
    <citation type="submission" date="2021-04" db="EMBL/GenBank/DDBJ databases">
        <title>The complete genome sequence of Caulobacter sp. S6.</title>
        <authorList>
            <person name="Tang Y."/>
            <person name="Ouyang W."/>
            <person name="Liu Q."/>
            <person name="Huang B."/>
            <person name="Guo Z."/>
            <person name="Lei P."/>
        </authorList>
    </citation>
    <scope>NUCLEOTIDE SEQUENCE</scope>
    <source>
        <strain evidence="7">S6</strain>
    </source>
</reference>
<feature type="domain" description="Response regulatory" evidence="6">
    <location>
        <begin position="10"/>
        <end position="131"/>
    </location>
</feature>
<dbReference type="Gene3D" id="3.40.50.2300">
    <property type="match status" value="1"/>
</dbReference>
<dbReference type="InterPro" id="IPR039420">
    <property type="entry name" value="WalR-like"/>
</dbReference>
<keyword evidence="1" id="KW-0902">Two-component regulatory system</keyword>
<dbReference type="PANTHER" id="PTHR48111:SF22">
    <property type="entry name" value="REGULATOR OF RPOS"/>
    <property type="match status" value="1"/>
</dbReference>
<name>A0A975FZU2_9CAUL</name>
<feature type="modified residue" description="4-aspartylphosphate" evidence="5">
    <location>
        <position position="59"/>
    </location>
</feature>
<evidence type="ECO:0000256" key="1">
    <source>
        <dbReference type="ARBA" id="ARBA00023012"/>
    </source>
</evidence>
<keyword evidence="5" id="KW-0597">Phosphoprotein</keyword>
<dbReference type="KEGG" id="caul:KCG34_20315"/>
<proteinExistence type="predicted"/>